<evidence type="ECO:0000313" key="3">
    <source>
        <dbReference type="Proteomes" id="UP000887577"/>
    </source>
</evidence>
<dbReference type="SUPFAM" id="SSF53474">
    <property type="entry name" value="alpha/beta-Hydrolases"/>
    <property type="match status" value="1"/>
</dbReference>
<name>A0A914YKU4_9BILA</name>
<feature type="chain" id="PRO_5036758794" evidence="1">
    <location>
        <begin position="24"/>
        <end position="309"/>
    </location>
</feature>
<proteinExistence type="predicted"/>
<sequence>MVIKIGFYISLAVLFLLCQNIVAEEAPPPLPVDYVKDITETTPIGPITGFVAKLSENFNADIFLGIPYASPPIEDLRFEASRPSTGWPVLVWVHGGGYVVGATFMYGYQNISLNFATQDIIVVTIQYRLAFTGFSSTGDSEMPGNLGYWDQTEAFKFLKQNIGNFGGDPEKIVAFGLSAGGGSTAALSMSPHSRDYISSSIEMSGSVYANWASSDMVVAVTKQVAREIGCPETSAELKKCYKQTKPEKFLEAIEKIGPARRDINLVKYNPRIDGDFFPKDFTELIKESPPKPALIGFTDQEAGYFSKLF</sequence>
<feature type="signal peptide" evidence="1">
    <location>
        <begin position="1"/>
        <end position="23"/>
    </location>
</feature>
<dbReference type="Gene3D" id="3.40.50.1820">
    <property type="entry name" value="alpha/beta hydrolase"/>
    <property type="match status" value="2"/>
</dbReference>
<organism evidence="3 4">
    <name type="scientific">Panagrolaimus superbus</name>
    <dbReference type="NCBI Taxonomy" id="310955"/>
    <lineage>
        <taxon>Eukaryota</taxon>
        <taxon>Metazoa</taxon>
        <taxon>Ecdysozoa</taxon>
        <taxon>Nematoda</taxon>
        <taxon>Chromadorea</taxon>
        <taxon>Rhabditida</taxon>
        <taxon>Tylenchina</taxon>
        <taxon>Panagrolaimomorpha</taxon>
        <taxon>Panagrolaimoidea</taxon>
        <taxon>Panagrolaimidae</taxon>
        <taxon>Panagrolaimus</taxon>
    </lineage>
</organism>
<dbReference type="InterPro" id="IPR029058">
    <property type="entry name" value="AB_hydrolase_fold"/>
</dbReference>
<evidence type="ECO:0000313" key="4">
    <source>
        <dbReference type="WBParaSite" id="PSU_v2.g20151.t1"/>
    </source>
</evidence>
<keyword evidence="1" id="KW-0732">Signal</keyword>
<dbReference type="Pfam" id="PF00135">
    <property type="entry name" value="COesterase"/>
    <property type="match status" value="1"/>
</dbReference>
<feature type="domain" description="Carboxylesterase type B" evidence="2">
    <location>
        <begin position="85"/>
        <end position="306"/>
    </location>
</feature>
<dbReference type="InterPro" id="IPR002018">
    <property type="entry name" value="CarbesteraseB"/>
</dbReference>
<evidence type="ECO:0000256" key="1">
    <source>
        <dbReference type="SAM" id="SignalP"/>
    </source>
</evidence>
<dbReference type="PANTHER" id="PTHR44590:SF4">
    <property type="entry name" value="CARBOXYLIC ESTER HYDROLASE"/>
    <property type="match status" value="1"/>
</dbReference>
<dbReference type="Proteomes" id="UP000887577">
    <property type="component" value="Unplaced"/>
</dbReference>
<reference evidence="4" key="1">
    <citation type="submission" date="2022-11" db="UniProtKB">
        <authorList>
            <consortium name="WormBaseParasite"/>
        </authorList>
    </citation>
    <scope>IDENTIFICATION</scope>
</reference>
<accession>A0A914YKU4</accession>
<evidence type="ECO:0000259" key="2">
    <source>
        <dbReference type="Pfam" id="PF00135"/>
    </source>
</evidence>
<protein>
    <submittedName>
        <fullName evidence="4">Carboxylesterase type B domain-containing protein</fullName>
    </submittedName>
</protein>
<dbReference type="WBParaSite" id="PSU_v2.g20151.t1">
    <property type="protein sequence ID" value="PSU_v2.g20151.t1"/>
    <property type="gene ID" value="PSU_v2.g20151"/>
</dbReference>
<keyword evidence="3" id="KW-1185">Reference proteome</keyword>
<dbReference type="AlphaFoldDB" id="A0A914YKU4"/>
<dbReference type="PANTHER" id="PTHR44590">
    <property type="entry name" value="CARBOXYLIC ESTER HYDROLASE-RELATED"/>
    <property type="match status" value="1"/>
</dbReference>